<dbReference type="InParanoid" id="A0A6P5KA90"/>
<reference evidence="3" key="1">
    <citation type="submission" date="2025-08" db="UniProtKB">
        <authorList>
            <consortium name="RefSeq"/>
        </authorList>
    </citation>
    <scope>IDENTIFICATION</scope>
    <source>
        <tissue evidence="3">Spleen</tissue>
    </source>
</reference>
<protein>
    <submittedName>
        <fullName evidence="3">Actin-like protein 6A</fullName>
    </submittedName>
</protein>
<keyword evidence="2" id="KW-1185">Reference proteome</keyword>
<dbReference type="Gene3D" id="2.30.36.70">
    <property type="entry name" value="Actin, Chain A, domain 2"/>
    <property type="match status" value="1"/>
</dbReference>
<sequence length="360" mass="39637">MSSTLCGGDEVGVFVSDIGSYTMRAGYAVEDCPKVDFPTTTGEVLESGSILMEIDGGKGKQVSPTYYIDTNALHVPGENMEVISPLKNRMIENWDRFQTILDHTYKIRVKSEASLHPVLTSEVPWNTRVKREKLTEMIFEHYNIPAFFLCKTAVLTTCANGHSTGLIWDTGVSHTTAIPVHDGYVLQERIVKSPLAGDFITMQCRKQEMNVELIPPYTIASKAVHEGSSANWNFWKKKSLSLCRSGPLLPKWWGNCPKLQFFFAAVFRDNFGDLYVFGSSKVGADLAASWTAPACPSFPSFPSWSLGFRAIVLIASPVPALSFEAPPKELYPSVPAGVSLSPCFTGFSTPIDTSERGCDH</sequence>
<dbReference type="GeneID" id="110208002"/>
<evidence type="ECO:0000313" key="3">
    <source>
        <dbReference type="RefSeq" id="XP_020841491.1"/>
    </source>
</evidence>
<dbReference type="PANTHER" id="PTHR11937">
    <property type="entry name" value="ACTIN"/>
    <property type="match status" value="1"/>
</dbReference>
<gene>
    <name evidence="3" type="primary">LOC110208002</name>
</gene>
<dbReference type="InterPro" id="IPR043129">
    <property type="entry name" value="ATPase_NBD"/>
</dbReference>
<evidence type="ECO:0000256" key="1">
    <source>
        <dbReference type="RuleBase" id="RU000487"/>
    </source>
</evidence>
<proteinExistence type="inferred from homology"/>
<accession>A0A6P5KA90</accession>
<dbReference type="InterPro" id="IPR004000">
    <property type="entry name" value="Actin"/>
</dbReference>
<dbReference type="SMART" id="SM00268">
    <property type="entry name" value="ACTIN"/>
    <property type="match status" value="1"/>
</dbReference>
<dbReference type="KEGG" id="pcw:110208002"/>
<dbReference type="Pfam" id="PF00022">
    <property type="entry name" value="Actin"/>
    <property type="match status" value="1"/>
</dbReference>
<organism evidence="2 3">
    <name type="scientific">Phascolarctos cinereus</name>
    <name type="common">Koala</name>
    <dbReference type="NCBI Taxonomy" id="38626"/>
    <lineage>
        <taxon>Eukaryota</taxon>
        <taxon>Metazoa</taxon>
        <taxon>Chordata</taxon>
        <taxon>Craniata</taxon>
        <taxon>Vertebrata</taxon>
        <taxon>Euteleostomi</taxon>
        <taxon>Mammalia</taxon>
        <taxon>Metatheria</taxon>
        <taxon>Diprotodontia</taxon>
        <taxon>Phascolarctidae</taxon>
        <taxon>Phascolarctos</taxon>
    </lineage>
</organism>
<name>A0A6P5KA90_PHACI</name>
<dbReference type="Proteomes" id="UP000515140">
    <property type="component" value="Unplaced"/>
</dbReference>
<dbReference type="AlphaFoldDB" id="A0A6P5KA90"/>
<dbReference type="RefSeq" id="XP_020841491.1">
    <property type="nucleotide sequence ID" value="XM_020985832.1"/>
</dbReference>
<dbReference type="SUPFAM" id="SSF53067">
    <property type="entry name" value="Actin-like ATPase domain"/>
    <property type="match status" value="2"/>
</dbReference>
<dbReference type="PRINTS" id="PR00190">
    <property type="entry name" value="ACTIN"/>
</dbReference>
<evidence type="ECO:0000313" key="2">
    <source>
        <dbReference type="Proteomes" id="UP000515140"/>
    </source>
</evidence>
<dbReference type="Gene3D" id="3.30.420.40">
    <property type="match status" value="2"/>
</dbReference>
<comment type="similarity">
    <text evidence="1">Belongs to the actin family.</text>
</comment>